<evidence type="ECO:0000256" key="1">
    <source>
        <dbReference type="SAM" id="Phobius"/>
    </source>
</evidence>
<sequence length="403" mass="42534">MSTSSSTVHRGPAAAAERVLAPDLARGFMLLLIALANSVIYMHGFDAAVRSHPLDGTVVDRAVNLVLILLVDHRAYPMFAFLFGYGIVQMLGRQQRAGTAAAEAFRLLRRRNLWILVFGAFHGLLLFSGDILGAYGLCGLLIGWLFIRCHDRVLVQLAGVFFAVTAAFYALNALAATLLEYMDGAGVAEETAGVSGLPSLGIEEPLGALLARLWEWPVGTIGSVLMGVLTPMLLGVLAARHRVLEEPERHGRTLWRTVVIGAPVSLLGGLPLALAGAGAFPVSLSQEMWLTTLHTLSGLGGGLAFAALFGIIGGRLRGRPGLVGTALAATGRRSLTCYLAQSLVFVPLLAAWGLGLGGRLDSAAMAALAVGVWALTVVASVLMERADLRGPAEALLRGRVYRD</sequence>
<comment type="caution">
    <text evidence="3">The sequence shown here is derived from an EMBL/GenBank/DDBJ whole genome shotgun (WGS) entry which is preliminary data.</text>
</comment>
<dbReference type="InterPro" id="IPR007349">
    <property type="entry name" value="DUF418"/>
</dbReference>
<feature type="transmembrane region" description="Helical" evidence="1">
    <location>
        <begin position="28"/>
        <end position="45"/>
    </location>
</feature>
<reference evidence="3 4" key="1">
    <citation type="submission" date="2020-07" db="EMBL/GenBank/DDBJ databases">
        <title>Sequencing the genomes of 1000 actinobacteria strains.</title>
        <authorList>
            <person name="Klenk H.-P."/>
        </authorList>
    </citation>
    <scope>NUCLEOTIDE SEQUENCE [LARGE SCALE GENOMIC DNA]</scope>
    <source>
        <strain evidence="3 4">CXB654</strain>
    </source>
</reference>
<dbReference type="PANTHER" id="PTHR30590:SF2">
    <property type="entry name" value="INNER MEMBRANE PROTEIN"/>
    <property type="match status" value="1"/>
</dbReference>
<dbReference type="EMBL" id="JACCCC010000001">
    <property type="protein sequence ID" value="NYE49285.1"/>
    <property type="molecule type" value="Genomic_DNA"/>
</dbReference>
<dbReference type="PANTHER" id="PTHR30590">
    <property type="entry name" value="INNER MEMBRANE PROTEIN"/>
    <property type="match status" value="1"/>
</dbReference>
<keyword evidence="4" id="KW-1185">Reference proteome</keyword>
<feature type="transmembrane region" description="Helical" evidence="1">
    <location>
        <begin position="154"/>
        <end position="175"/>
    </location>
</feature>
<proteinExistence type="predicted"/>
<dbReference type="Pfam" id="PF04235">
    <property type="entry name" value="DUF418"/>
    <property type="match status" value="1"/>
</dbReference>
<dbReference type="RefSeq" id="WP_179644974.1">
    <property type="nucleotide sequence ID" value="NZ_BAAAYY010000031.1"/>
</dbReference>
<feature type="transmembrane region" description="Helical" evidence="1">
    <location>
        <begin position="335"/>
        <end position="357"/>
    </location>
</feature>
<evidence type="ECO:0000313" key="3">
    <source>
        <dbReference type="EMBL" id="NYE49285.1"/>
    </source>
</evidence>
<feature type="transmembrane region" description="Helical" evidence="1">
    <location>
        <begin position="292"/>
        <end position="314"/>
    </location>
</feature>
<gene>
    <name evidence="3" type="ORF">HDA32_004405</name>
</gene>
<keyword evidence="1" id="KW-0812">Transmembrane</keyword>
<feature type="transmembrane region" description="Helical" evidence="1">
    <location>
        <begin position="131"/>
        <end position="147"/>
    </location>
</feature>
<keyword evidence="1" id="KW-1133">Transmembrane helix</keyword>
<name>A0A852U168_9ACTN</name>
<feature type="transmembrane region" description="Helical" evidence="1">
    <location>
        <begin position="363"/>
        <end position="383"/>
    </location>
</feature>
<organism evidence="3 4">
    <name type="scientific">Spinactinospora alkalitolerans</name>
    <dbReference type="NCBI Taxonomy" id="687207"/>
    <lineage>
        <taxon>Bacteria</taxon>
        <taxon>Bacillati</taxon>
        <taxon>Actinomycetota</taxon>
        <taxon>Actinomycetes</taxon>
        <taxon>Streptosporangiales</taxon>
        <taxon>Nocardiopsidaceae</taxon>
        <taxon>Spinactinospora</taxon>
    </lineage>
</organism>
<evidence type="ECO:0000259" key="2">
    <source>
        <dbReference type="Pfam" id="PF04235"/>
    </source>
</evidence>
<dbReference type="InterPro" id="IPR052529">
    <property type="entry name" value="Bact_Transport_Assoc"/>
</dbReference>
<feature type="transmembrane region" description="Helical" evidence="1">
    <location>
        <begin position="258"/>
        <end position="280"/>
    </location>
</feature>
<accession>A0A852U168</accession>
<dbReference type="AlphaFoldDB" id="A0A852U168"/>
<dbReference type="Proteomes" id="UP000589036">
    <property type="component" value="Unassembled WGS sequence"/>
</dbReference>
<feature type="transmembrane region" description="Helical" evidence="1">
    <location>
        <begin position="216"/>
        <end position="237"/>
    </location>
</feature>
<keyword evidence="1" id="KW-0472">Membrane</keyword>
<protein>
    <submittedName>
        <fullName evidence="3">Putative membrane protein YeiB</fullName>
    </submittedName>
</protein>
<evidence type="ECO:0000313" key="4">
    <source>
        <dbReference type="Proteomes" id="UP000589036"/>
    </source>
</evidence>
<feature type="transmembrane region" description="Helical" evidence="1">
    <location>
        <begin position="108"/>
        <end position="125"/>
    </location>
</feature>
<feature type="domain" description="DUF418" evidence="2">
    <location>
        <begin position="238"/>
        <end position="402"/>
    </location>
</feature>
<feature type="transmembrane region" description="Helical" evidence="1">
    <location>
        <begin position="65"/>
        <end position="88"/>
    </location>
</feature>